<feature type="domain" description="Peptidase C50" evidence="6">
    <location>
        <begin position="1941"/>
        <end position="2045"/>
    </location>
</feature>
<reference evidence="7" key="1">
    <citation type="journal article" date="2020" name="Stud. Mycol.">
        <title>101 Dothideomycetes genomes: a test case for predicting lifestyles and emergence of pathogens.</title>
        <authorList>
            <person name="Haridas S."/>
            <person name="Albert R."/>
            <person name="Binder M."/>
            <person name="Bloem J."/>
            <person name="Labutti K."/>
            <person name="Salamov A."/>
            <person name="Andreopoulos B."/>
            <person name="Baker S."/>
            <person name="Barry K."/>
            <person name="Bills G."/>
            <person name="Bluhm B."/>
            <person name="Cannon C."/>
            <person name="Castanera R."/>
            <person name="Culley D."/>
            <person name="Daum C."/>
            <person name="Ezra D."/>
            <person name="Gonzalez J."/>
            <person name="Henrissat B."/>
            <person name="Kuo A."/>
            <person name="Liang C."/>
            <person name="Lipzen A."/>
            <person name="Lutzoni F."/>
            <person name="Magnuson J."/>
            <person name="Mondo S."/>
            <person name="Nolan M."/>
            <person name="Ohm R."/>
            <person name="Pangilinan J."/>
            <person name="Park H.-J."/>
            <person name="Ramirez L."/>
            <person name="Alfaro M."/>
            <person name="Sun H."/>
            <person name="Tritt A."/>
            <person name="Yoshinaga Y."/>
            <person name="Zwiers L.-H."/>
            <person name="Turgeon B."/>
            <person name="Goodwin S."/>
            <person name="Spatafora J."/>
            <person name="Crous P."/>
            <person name="Grigoriev I."/>
        </authorList>
    </citation>
    <scope>NUCLEOTIDE SEQUENCE</scope>
    <source>
        <strain evidence="7">CBS 379.55</strain>
    </source>
</reference>
<evidence type="ECO:0000256" key="3">
    <source>
        <dbReference type="ARBA" id="ARBA00022801"/>
    </source>
</evidence>
<feature type="region of interest" description="Disordered" evidence="5">
    <location>
        <begin position="43"/>
        <end position="83"/>
    </location>
</feature>
<dbReference type="Pfam" id="PF03568">
    <property type="entry name" value="Separin_C"/>
    <property type="match status" value="1"/>
</dbReference>
<dbReference type="GO" id="GO:0051307">
    <property type="term" value="P:meiotic chromosome separation"/>
    <property type="evidence" value="ECO:0007669"/>
    <property type="project" value="TreeGrafter"/>
</dbReference>
<dbReference type="InterPro" id="IPR005314">
    <property type="entry name" value="Peptidase_C50"/>
</dbReference>
<dbReference type="EC" id="3.4.22.49" evidence="2"/>
<feature type="region of interest" description="Disordered" evidence="5">
    <location>
        <begin position="1364"/>
        <end position="1410"/>
    </location>
</feature>
<dbReference type="EMBL" id="ML986495">
    <property type="protein sequence ID" value="KAF2275921.1"/>
    <property type="molecule type" value="Genomic_DNA"/>
</dbReference>
<dbReference type="GO" id="GO:0044732">
    <property type="term" value="C:mitotic spindle pole body"/>
    <property type="evidence" value="ECO:0007669"/>
    <property type="project" value="TreeGrafter"/>
</dbReference>
<feature type="region of interest" description="Disordered" evidence="5">
    <location>
        <begin position="2096"/>
        <end position="2151"/>
    </location>
</feature>
<gene>
    <name evidence="7" type="ORF">EI97DRAFT_399489</name>
</gene>
<dbReference type="RefSeq" id="XP_033653460.1">
    <property type="nucleotide sequence ID" value="XM_033796422.1"/>
</dbReference>
<name>A0A6A6JH84_WESOR</name>
<protein>
    <recommendedName>
        <fullName evidence="2">separase</fullName>
        <ecNumber evidence="2">3.4.22.49</ecNumber>
    </recommendedName>
</protein>
<dbReference type="InterPro" id="IPR030397">
    <property type="entry name" value="SEPARIN_core_dom"/>
</dbReference>
<evidence type="ECO:0000256" key="5">
    <source>
        <dbReference type="SAM" id="MobiDB-lite"/>
    </source>
</evidence>
<dbReference type="PROSITE" id="PS51700">
    <property type="entry name" value="SEPARIN"/>
    <property type="match status" value="1"/>
</dbReference>
<dbReference type="OrthoDB" id="10255632at2759"/>
<keyword evidence="3" id="KW-0378">Hydrolase</keyword>
<feature type="region of interest" description="Disordered" evidence="5">
    <location>
        <begin position="114"/>
        <end position="176"/>
    </location>
</feature>
<dbReference type="GO" id="GO:0005737">
    <property type="term" value="C:cytoplasm"/>
    <property type="evidence" value="ECO:0007669"/>
    <property type="project" value="TreeGrafter"/>
</dbReference>
<feature type="compositionally biased region" description="Basic residues" evidence="5">
    <location>
        <begin position="1390"/>
        <end position="1399"/>
    </location>
</feature>
<keyword evidence="8" id="KW-1185">Reference proteome</keyword>
<dbReference type="SUPFAM" id="SSF48452">
    <property type="entry name" value="TPR-like"/>
    <property type="match status" value="1"/>
</dbReference>
<dbReference type="GO" id="GO:0004197">
    <property type="term" value="F:cysteine-type endopeptidase activity"/>
    <property type="evidence" value="ECO:0007669"/>
    <property type="project" value="InterPro"/>
</dbReference>
<dbReference type="PANTHER" id="PTHR12792">
    <property type="entry name" value="EXTRA SPINDLE POLES 1-RELATED"/>
    <property type="match status" value="1"/>
</dbReference>
<dbReference type="Proteomes" id="UP000800097">
    <property type="component" value="Unassembled WGS sequence"/>
</dbReference>
<sequence>MATKNATARARMEDVKTDLRSISTCTESTVAELRDLLAVDTNDSAEKENVRGSRAQSNKAQAAKAGKTASATARTAAGTTTKAVTLSTPRERYILATEVANITLKSLSDALKSHRPLKTAKSKPPSPTEPALSGTPRRTFSRSSSLTQKPLQERSVPQTTNSPRKPTTLRRSLSYSSCLTTGPDPGLVATAECARIAFAYLRSAEAAKIAGKDAPALQVESGILALIGKLVAHGQDGLAVKELRMLKKRLEQFLLPSNGRILKKGAAAPKATVAQEKESLASLLEFGDFDLTSPTLPLIVSLQTYALRLMARLRRARLVEEAWTYLKLSNPSSPANLICHMAKVSNADPKTLRQLENLAQSVLALCPSISRSEDASLDQKHLQPPPDVVLSLQHLAFKIRQRWWKLANHVTNEEKELLEPFTKCMITFARRSELSAVKKYKVAELLFTDLVGSSEHLATLQKRGKSSAAALAANTLSSLAQSANLPAEALRWLGKSGSSALREESAAAAATRLVQGAVLSLGVYLNDPDQGGPDPAISDALNALSGNLGGSHSELDSLFMQASALRRTAAKALSKNNLGLASGPQLQTLALNCISAAVRFTARYLGTSVASDLEPRHQPRYKQRTQFLANYVKSILDSACMCCKIPVGSDREPHWVIVDTMLHDCISILKHFDNATNDEIEGAHDLQHAFAKVSNAYWALHLQLKTPNGTDKLSLRAMQRSAEILRSRPLSEQHAGLLTMKLERLAEALESRGDASASRKAIVQCIETLTEFGVLRNAGALAQTLPLQCVFESDESTTGLARAIKWYQRSFLKFGTDDSSELAIYDNPQLGPTERGLLLEYQLHLYAKILSKNRVWDTSLGASLQALSQRLREIYAPETFPIRRQRALLVLFRLSQERPDLLHQHEFANLEDVMEIDVQGTEDEGLERFCSHFTALWKLKLCLQDSSSYSSTIKECVLIWQALLSSSSSWKDLSERVDDVELWLTDLQAASDYLTVKGEEYYAVQLQYLISRILELENAVDRSRLVKNTSHLALQLLRLGYTGKAGLLFAKTEKMASDVMTSTEARLQWHLGYAEYLLQLGNPVKCETSLTAAETIARQDSGFMSLADPSTTLSGRTRFNRILADACYVHSLLAFHTGHHQDAARRVRQCVALNRRIWAALENKQTSTSPVAPSGSDTEGDKTVMVSFDPLSTMRNDKGIPLVMSVTHGSLDGPSFWPLVPRLYHGLMLQSHIYAHQGLLQEAVYIAEQAEMVASAVNARSLIVDNASRRAEYWVQGGRTDKAQSALAVPEKCLRENHIFMAAYHSSMARIRHANEEFDEELSAYERLEGLLSGLSSPSFIEEMVGSSANMDSLTTQMAAVSLEASEPAKKPTTRAPRGRKPGAPTARKTTARAPRKAPVKNVQTTPTPPTSIGDECLSLCRLQADIARRRALVNLLQEDVSKALELLSQAQLIERGAEKSVSHAWLSFKASLSRGMQQLATDLTFNTLPESTIAFPAVRDRDRKNSGIVSTKRTIAATATTRGGRVKKSVKEDFIASLREARDRLLESHNLCAQIGSAASFQQASFALASVTVLLSAVSNEDAQGALHPLYAAYMSEIPRTRSLKHAQAIVQVEQEKLSRDEYLAWPALIISEREQLSAASDFQREYIDIIPKNWTAISLSLNEDHDELYITRYDAGQSPFVIRLPMARHASRDLDEVEFTFDDGKKDFEEIIELSDFSTRTAKDMTTKEKRLQWWTEREALDTRLHELLLNIENIWLGGFKGVFSQHSREPTLMARFRKSFEATLNKHLPSRQGKGAQAHPALDPRVLDLFIGLGDATDENLDLDEALMDLIYFVVDILQFNGERNAYDEIDFDSMVIETLDALRAYHRACHGAAPDKTHTILILDKSLHTFPWESLPCLQKLAISRLPSLQALRERLLAARSPTTIDDAEPGHYISTTAGGTSILNPSGDLTHTLKTLKPRLDSLSGPWTHITNRPPSESEFESALRTNDLLLYFGHGSGAQFVKSKAVRRLYPGPDATKPGCATALLFGCSSVHLTTNGVYEPSGMLASYLTAGAPAVVGMLWDVTDKDCDRLAVRAGELWGLWEEVREEEAPKTAAKKGRGKGRMVEEEVEGARAASGKARSRSRCERVKGDKRSEVGEDGEKGRKKGVGLDEAVRQAREACVMRYLNGAAAVVYGVPVFLG</sequence>
<comment type="catalytic activity">
    <reaction evidence="1">
        <text>All bonds known to be hydrolyzed by this endopeptidase have arginine in P1 and an acidic residue in P4. P6 is often occupied by an acidic residue or by a hydroxy-amino-acid residue, the phosphorylation of which enhances cleavage.</text>
        <dbReference type="EC" id="3.4.22.49"/>
    </reaction>
</comment>
<evidence type="ECO:0000259" key="6">
    <source>
        <dbReference type="PROSITE" id="PS51700"/>
    </source>
</evidence>
<organism evidence="7 8">
    <name type="scientific">Westerdykella ornata</name>
    <dbReference type="NCBI Taxonomy" id="318751"/>
    <lineage>
        <taxon>Eukaryota</taxon>
        <taxon>Fungi</taxon>
        <taxon>Dikarya</taxon>
        <taxon>Ascomycota</taxon>
        <taxon>Pezizomycotina</taxon>
        <taxon>Dothideomycetes</taxon>
        <taxon>Pleosporomycetidae</taxon>
        <taxon>Pleosporales</taxon>
        <taxon>Sporormiaceae</taxon>
        <taxon>Westerdykella</taxon>
    </lineage>
</organism>
<accession>A0A6A6JH84</accession>
<feature type="compositionally biased region" description="Polar residues" evidence="5">
    <location>
        <begin position="136"/>
        <end position="176"/>
    </location>
</feature>
<evidence type="ECO:0000313" key="8">
    <source>
        <dbReference type="Proteomes" id="UP000800097"/>
    </source>
</evidence>
<dbReference type="GeneID" id="54549597"/>
<evidence type="ECO:0000256" key="1">
    <source>
        <dbReference type="ARBA" id="ARBA00000451"/>
    </source>
</evidence>
<dbReference type="GO" id="GO:0005634">
    <property type="term" value="C:nucleus"/>
    <property type="evidence" value="ECO:0007669"/>
    <property type="project" value="InterPro"/>
</dbReference>
<feature type="compositionally biased region" description="Low complexity" evidence="5">
    <location>
        <begin position="59"/>
        <end position="83"/>
    </location>
</feature>
<evidence type="ECO:0000313" key="7">
    <source>
        <dbReference type="EMBL" id="KAF2275921.1"/>
    </source>
</evidence>
<dbReference type="GO" id="GO:0072686">
    <property type="term" value="C:mitotic spindle"/>
    <property type="evidence" value="ECO:0007669"/>
    <property type="project" value="TreeGrafter"/>
</dbReference>
<evidence type="ECO:0000256" key="2">
    <source>
        <dbReference type="ARBA" id="ARBA00012489"/>
    </source>
</evidence>
<dbReference type="PANTHER" id="PTHR12792:SF0">
    <property type="entry name" value="SEPARIN"/>
    <property type="match status" value="1"/>
</dbReference>
<dbReference type="GO" id="GO:0006508">
    <property type="term" value="P:proteolysis"/>
    <property type="evidence" value="ECO:0007669"/>
    <property type="project" value="InterPro"/>
</dbReference>
<keyword evidence="4" id="KW-0159">Chromosome partition</keyword>
<dbReference type="InterPro" id="IPR011990">
    <property type="entry name" value="TPR-like_helical_dom_sf"/>
</dbReference>
<proteinExistence type="predicted"/>
<feature type="compositionally biased region" description="Basic and acidic residues" evidence="5">
    <location>
        <begin position="2129"/>
        <end position="2151"/>
    </location>
</feature>
<evidence type="ECO:0000256" key="4">
    <source>
        <dbReference type="ARBA" id="ARBA00022829"/>
    </source>
</evidence>